<dbReference type="GO" id="GO:0031110">
    <property type="term" value="P:regulation of microtubule polymerization or depolymerization"/>
    <property type="evidence" value="ECO:0007669"/>
    <property type="project" value="TreeGrafter"/>
</dbReference>
<dbReference type="Proteomes" id="UP001461498">
    <property type="component" value="Unassembled WGS sequence"/>
</dbReference>
<dbReference type="Gene3D" id="1.10.10.1890">
    <property type="entry name" value="Ska1 microtubule binding domain-like"/>
    <property type="match status" value="1"/>
</dbReference>
<comment type="similarity">
    <text evidence="1">Belongs to the SKA1 family.</text>
</comment>
<dbReference type="GO" id="GO:0005876">
    <property type="term" value="C:spindle microtubule"/>
    <property type="evidence" value="ECO:0007669"/>
    <property type="project" value="TreeGrafter"/>
</dbReference>
<dbReference type="EMBL" id="JAPXFL010000011">
    <property type="protein sequence ID" value="KAK9499361.1"/>
    <property type="molecule type" value="Genomic_DNA"/>
</dbReference>
<proteinExistence type="inferred from homology"/>
<dbReference type="PANTHER" id="PTHR28573">
    <property type="entry name" value="SPINDLE AND KINETOCHORE-ASSOCIATED PROTEIN 1"/>
    <property type="match status" value="1"/>
</dbReference>
<evidence type="ECO:0000256" key="1">
    <source>
        <dbReference type="ARBA" id="ARBA00006836"/>
    </source>
</evidence>
<dbReference type="GO" id="GO:0000278">
    <property type="term" value="P:mitotic cell cycle"/>
    <property type="evidence" value="ECO:0007669"/>
    <property type="project" value="TreeGrafter"/>
</dbReference>
<dbReference type="GO" id="GO:0008017">
    <property type="term" value="F:microtubule binding"/>
    <property type="evidence" value="ECO:0007669"/>
    <property type="project" value="InterPro"/>
</dbReference>
<dbReference type="GO" id="GO:0007059">
    <property type="term" value="P:chromosome segregation"/>
    <property type="evidence" value="ECO:0007669"/>
    <property type="project" value="InterPro"/>
</dbReference>
<comment type="caution">
    <text evidence="4">The sequence shown here is derived from an EMBL/GenBank/DDBJ whole genome shotgun (WGS) entry which is preliminary data.</text>
</comment>
<sequence length="274" mass="32020">MDCMLRKVRQLKRIVVILDGLEDDIEEKCRSFLENECVEIKNILTLRREKFEERKNYHEDVKNFIENLEIMNDRIEYMQTNLPNVCIDGNTNLENVPPSPQNGVLQVPNQMKYAPSPEPVAPANFTSPVSVPMSERTVLTVQTPKPRTDMEISISYVSNNEFSEVPDYMKGRLKINDVNSFVDIFNKALTKKYALLKRTKNSIKLKNELDKYVKWKGQINSDTKDLYFCTAEDFFTECGLKLGKKEFSLLTILRHLKRTREIRQKKLVFYVACF</sequence>
<evidence type="ECO:0000256" key="2">
    <source>
        <dbReference type="ARBA" id="ARBA00047182"/>
    </source>
</evidence>
<reference evidence="4 5" key="1">
    <citation type="submission" date="2022-12" db="EMBL/GenBank/DDBJ databases">
        <title>Chromosome-level genome assembly of true bugs.</title>
        <authorList>
            <person name="Ma L."/>
            <person name="Li H."/>
        </authorList>
    </citation>
    <scope>NUCLEOTIDE SEQUENCE [LARGE SCALE GENOMIC DNA]</scope>
    <source>
        <strain evidence="4">Lab_2022b</strain>
    </source>
</reference>
<dbReference type="InterPro" id="IPR009829">
    <property type="entry name" value="SKA1"/>
</dbReference>
<dbReference type="InterPro" id="IPR042031">
    <property type="entry name" value="SKA1_MBD_sf"/>
</dbReference>
<organism evidence="4 5">
    <name type="scientific">Rhynocoris fuscipes</name>
    <dbReference type="NCBI Taxonomy" id="488301"/>
    <lineage>
        <taxon>Eukaryota</taxon>
        <taxon>Metazoa</taxon>
        <taxon>Ecdysozoa</taxon>
        <taxon>Arthropoda</taxon>
        <taxon>Hexapoda</taxon>
        <taxon>Insecta</taxon>
        <taxon>Pterygota</taxon>
        <taxon>Neoptera</taxon>
        <taxon>Paraneoptera</taxon>
        <taxon>Hemiptera</taxon>
        <taxon>Heteroptera</taxon>
        <taxon>Panheteroptera</taxon>
        <taxon>Cimicomorpha</taxon>
        <taxon>Reduviidae</taxon>
        <taxon>Harpactorinae</taxon>
        <taxon>Harpactorini</taxon>
        <taxon>Rhynocoris</taxon>
    </lineage>
</organism>
<dbReference type="AlphaFoldDB" id="A0AAW1CLS9"/>
<evidence type="ECO:0000313" key="5">
    <source>
        <dbReference type="Proteomes" id="UP001461498"/>
    </source>
</evidence>
<name>A0AAW1CLS9_9HEMI</name>
<keyword evidence="5" id="KW-1185">Reference proteome</keyword>
<dbReference type="Pfam" id="PF07160">
    <property type="entry name" value="SKA1"/>
    <property type="match status" value="1"/>
</dbReference>
<dbReference type="GO" id="GO:0051301">
    <property type="term" value="P:cell division"/>
    <property type="evidence" value="ECO:0007669"/>
    <property type="project" value="InterPro"/>
</dbReference>
<dbReference type="PANTHER" id="PTHR28573:SF1">
    <property type="entry name" value="SPINDLE AND KINETOCHORE-ASSOCIATED PROTEIN 1"/>
    <property type="match status" value="1"/>
</dbReference>
<dbReference type="GO" id="GO:0000940">
    <property type="term" value="C:outer kinetochore"/>
    <property type="evidence" value="ECO:0007669"/>
    <property type="project" value="TreeGrafter"/>
</dbReference>
<evidence type="ECO:0000256" key="3">
    <source>
        <dbReference type="ARBA" id="ARBA00047202"/>
    </source>
</evidence>
<accession>A0AAW1CLS9</accession>
<protein>
    <recommendedName>
        <fullName evidence="2">SKA complex subunit 1</fullName>
    </recommendedName>
    <alternativeName>
        <fullName evidence="3">Spindle and kinetochore-associated protein 1</fullName>
    </alternativeName>
</protein>
<dbReference type="GO" id="GO:0072686">
    <property type="term" value="C:mitotic spindle"/>
    <property type="evidence" value="ECO:0007669"/>
    <property type="project" value="TreeGrafter"/>
</dbReference>
<evidence type="ECO:0000313" key="4">
    <source>
        <dbReference type="EMBL" id="KAK9499361.1"/>
    </source>
</evidence>
<gene>
    <name evidence="4" type="ORF">O3M35_002409</name>
</gene>